<protein>
    <submittedName>
        <fullName evidence="1">Uncharacterized protein</fullName>
    </submittedName>
</protein>
<comment type="caution">
    <text evidence="1">The sequence shown here is derived from an EMBL/GenBank/DDBJ whole genome shotgun (WGS) entry which is preliminary data.</text>
</comment>
<organism evidence="1 2">
    <name type="scientific">Massilia timonae</name>
    <dbReference type="NCBI Taxonomy" id="47229"/>
    <lineage>
        <taxon>Bacteria</taxon>
        <taxon>Pseudomonadati</taxon>
        <taxon>Pseudomonadota</taxon>
        <taxon>Betaproteobacteria</taxon>
        <taxon>Burkholderiales</taxon>
        <taxon>Oxalobacteraceae</taxon>
        <taxon>Telluria group</taxon>
        <taxon>Massilia</taxon>
    </lineage>
</organism>
<dbReference type="AlphaFoldDB" id="A0A1S2NDP1"/>
<evidence type="ECO:0000313" key="2">
    <source>
        <dbReference type="Proteomes" id="UP000180246"/>
    </source>
</evidence>
<proteinExistence type="predicted"/>
<dbReference type="RefSeq" id="WP_071363232.1">
    <property type="nucleotide sequence ID" value="NZ_DALZDZ010000010.1"/>
</dbReference>
<accession>A0A1S2NDP1</accession>
<gene>
    <name evidence="1" type="ORF">LO55_4628</name>
</gene>
<reference evidence="1 2" key="1">
    <citation type="submission" date="2014-10" db="EMBL/GenBank/DDBJ databases">
        <authorList>
            <person name="Seo M.-J."/>
            <person name="Seok Y.J."/>
            <person name="Cha I.-T."/>
        </authorList>
    </citation>
    <scope>NUCLEOTIDE SEQUENCE [LARGE SCALE GENOMIC DNA]</scope>
    <source>
        <strain evidence="1 2">NEU</strain>
    </source>
</reference>
<dbReference type="EMBL" id="JRYB01000001">
    <property type="protein sequence ID" value="OIJ42502.1"/>
    <property type="molecule type" value="Genomic_DNA"/>
</dbReference>
<evidence type="ECO:0000313" key="1">
    <source>
        <dbReference type="EMBL" id="OIJ42502.1"/>
    </source>
</evidence>
<name>A0A1S2NDP1_9BURK</name>
<sequence length="95" mass="10292">MRLTGGIVTVRGVRIALVFADPDCLRPGVGDALLARLGPWFPRLPIMLAAPREKPSRAYAAFDTRQLLPELDLAGMLEQTIDLDLAPPDDAAPPF</sequence>
<dbReference type="Proteomes" id="UP000180246">
    <property type="component" value="Unassembled WGS sequence"/>
</dbReference>